<feature type="modified residue" description="4-aspartylphosphate" evidence="2">
    <location>
        <position position="55"/>
    </location>
</feature>
<accession>A0A848HM86</accession>
<evidence type="ECO:0000256" key="2">
    <source>
        <dbReference type="PROSITE-ProRule" id="PRU00169"/>
    </source>
</evidence>
<name>A0A848HM86_9BURK</name>
<dbReference type="Proteomes" id="UP000583752">
    <property type="component" value="Unassembled WGS sequence"/>
</dbReference>
<organism evidence="4 5">
    <name type="scientific">Massilia polaris</name>
    <dbReference type="NCBI Taxonomy" id="2728846"/>
    <lineage>
        <taxon>Bacteria</taxon>
        <taxon>Pseudomonadati</taxon>
        <taxon>Pseudomonadota</taxon>
        <taxon>Betaproteobacteria</taxon>
        <taxon>Burkholderiales</taxon>
        <taxon>Oxalobacteraceae</taxon>
        <taxon>Telluria group</taxon>
        <taxon>Massilia</taxon>
    </lineage>
</organism>
<dbReference type="InterPro" id="IPR001789">
    <property type="entry name" value="Sig_transdc_resp-reg_receiver"/>
</dbReference>
<proteinExistence type="predicted"/>
<comment type="caution">
    <text evidence="4">The sequence shown here is derived from an EMBL/GenBank/DDBJ whole genome shotgun (WGS) entry which is preliminary data.</text>
</comment>
<sequence>MPEQFHIYVVDDDPSFGDSMRRLLKSHGYSVSLFRSAAEFLGASQLSDNACLIADIHMPGMTGVELYVAVRKTGRTIPTILITAYPEETVRQRMLDLGVISYLNKPLNEAVLIDCLRHALACNLAKRAPR</sequence>
<evidence type="ECO:0000313" key="4">
    <source>
        <dbReference type="EMBL" id="NML60991.1"/>
    </source>
</evidence>
<protein>
    <submittedName>
        <fullName evidence="4">Response regulator</fullName>
    </submittedName>
</protein>
<dbReference type="Pfam" id="PF00072">
    <property type="entry name" value="Response_reg"/>
    <property type="match status" value="1"/>
</dbReference>
<keyword evidence="1 2" id="KW-0597">Phosphoprotein</keyword>
<dbReference type="InterPro" id="IPR011006">
    <property type="entry name" value="CheY-like_superfamily"/>
</dbReference>
<evidence type="ECO:0000259" key="3">
    <source>
        <dbReference type="PROSITE" id="PS50110"/>
    </source>
</evidence>
<dbReference type="EMBL" id="JABBGG010000003">
    <property type="protein sequence ID" value="NML60991.1"/>
    <property type="molecule type" value="Genomic_DNA"/>
</dbReference>
<dbReference type="GO" id="GO:0000160">
    <property type="term" value="P:phosphorelay signal transduction system"/>
    <property type="evidence" value="ECO:0007669"/>
    <property type="project" value="InterPro"/>
</dbReference>
<dbReference type="PANTHER" id="PTHR44591:SF25">
    <property type="entry name" value="CHEMOTAXIS TWO-COMPONENT RESPONSE REGULATOR"/>
    <property type="match status" value="1"/>
</dbReference>
<dbReference type="Gene3D" id="3.40.50.2300">
    <property type="match status" value="1"/>
</dbReference>
<dbReference type="InterPro" id="IPR050595">
    <property type="entry name" value="Bact_response_regulator"/>
</dbReference>
<evidence type="ECO:0000256" key="1">
    <source>
        <dbReference type="ARBA" id="ARBA00022553"/>
    </source>
</evidence>
<dbReference type="AlphaFoldDB" id="A0A848HM86"/>
<dbReference type="SMART" id="SM00448">
    <property type="entry name" value="REC"/>
    <property type="match status" value="1"/>
</dbReference>
<reference evidence="4 5" key="1">
    <citation type="submission" date="2020-04" db="EMBL/GenBank/DDBJ databases">
        <title>Massilia sp. RP-1-19 isolated from soil.</title>
        <authorList>
            <person name="Dahal R.H."/>
        </authorList>
    </citation>
    <scope>NUCLEOTIDE SEQUENCE [LARGE SCALE GENOMIC DNA]</scope>
    <source>
        <strain evidence="4 5">RP-1-19</strain>
    </source>
</reference>
<keyword evidence="5" id="KW-1185">Reference proteome</keyword>
<dbReference type="PROSITE" id="PS50110">
    <property type="entry name" value="RESPONSE_REGULATORY"/>
    <property type="match status" value="1"/>
</dbReference>
<gene>
    <name evidence="4" type="ORF">HHL21_07825</name>
</gene>
<dbReference type="PANTHER" id="PTHR44591">
    <property type="entry name" value="STRESS RESPONSE REGULATOR PROTEIN 1"/>
    <property type="match status" value="1"/>
</dbReference>
<evidence type="ECO:0000313" key="5">
    <source>
        <dbReference type="Proteomes" id="UP000583752"/>
    </source>
</evidence>
<dbReference type="SUPFAM" id="SSF52172">
    <property type="entry name" value="CheY-like"/>
    <property type="match status" value="1"/>
</dbReference>
<feature type="domain" description="Response regulatory" evidence="3">
    <location>
        <begin position="6"/>
        <end position="120"/>
    </location>
</feature>